<name>A0A811Y1M2_NYCPR</name>
<protein>
    <submittedName>
        <fullName evidence="2">(raccoon dog) hypothetical protein</fullName>
    </submittedName>
</protein>
<feature type="region of interest" description="Disordered" evidence="1">
    <location>
        <begin position="112"/>
        <end position="173"/>
    </location>
</feature>
<feature type="region of interest" description="Disordered" evidence="1">
    <location>
        <begin position="1"/>
        <end position="89"/>
    </location>
</feature>
<accession>A0A811Y1M2</accession>
<keyword evidence="3" id="KW-1185">Reference proteome</keyword>
<organism evidence="2 3">
    <name type="scientific">Nyctereutes procyonoides</name>
    <name type="common">Raccoon dog</name>
    <name type="synonym">Canis procyonoides</name>
    <dbReference type="NCBI Taxonomy" id="34880"/>
    <lineage>
        <taxon>Eukaryota</taxon>
        <taxon>Metazoa</taxon>
        <taxon>Chordata</taxon>
        <taxon>Craniata</taxon>
        <taxon>Vertebrata</taxon>
        <taxon>Euteleostomi</taxon>
        <taxon>Mammalia</taxon>
        <taxon>Eutheria</taxon>
        <taxon>Laurasiatheria</taxon>
        <taxon>Carnivora</taxon>
        <taxon>Caniformia</taxon>
        <taxon>Canidae</taxon>
        <taxon>Nyctereutes</taxon>
    </lineage>
</organism>
<reference evidence="2" key="1">
    <citation type="submission" date="2020-12" db="EMBL/GenBank/DDBJ databases">
        <authorList>
            <consortium name="Molecular Ecology Group"/>
        </authorList>
    </citation>
    <scope>NUCLEOTIDE SEQUENCE</scope>
    <source>
        <strain evidence="2">TBG_1078</strain>
    </source>
</reference>
<dbReference type="AlphaFoldDB" id="A0A811Y1M2"/>
<feature type="region of interest" description="Disordered" evidence="1">
    <location>
        <begin position="186"/>
        <end position="222"/>
    </location>
</feature>
<evidence type="ECO:0000313" key="2">
    <source>
        <dbReference type="EMBL" id="CAD7670658.1"/>
    </source>
</evidence>
<dbReference type="Proteomes" id="UP000645828">
    <property type="component" value="Unassembled WGS sequence"/>
</dbReference>
<comment type="caution">
    <text evidence="2">The sequence shown here is derived from an EMBL/GenBank/DDBJ whole genome shotgun (WGS) entry which is preliminary data.</text>
</comment>
<evidence type="ECO:0000313" key="3">
    <source>
        <dbReference type="Proteomes" id="UP000645828"/>
    </source>
</evidence>
<sequence>MAPNSKKTGGWLPRGPGTPACPQPGDDRATPSGTTPTKTGLAPCLALGQSRRPRPPPSSPQRWQRPCSFPHPSGVPARDLPAHPRPSLHLVALPGEATKTAVPPGCRLPGWGAHGLKEGDGARGDVHRDQRGASPCPTRRGAPPAGRTPSTQMPRTGLGDWHAGPSGNGRLSPAHGALVVVTVTAQAGRSLAPRAPRRTTARFVLSPPPTSSPPASASPSCL</sequence>
<gene>
    <name evidence="2" type="ORF">NYPRO_LOCUS3453</name>
</gene>
<feature type="compositionally biased region" description="Basic and acidic residues" evidence="1">
    <location>
        <begin position="115"/>
        <end position="131"/>
    </location>
</feature>
<proteinExistence type="predicted"/>
<evidence type="ECO:0000256" key="1">
    <source>
        <dbReference type="SAM" id="MobiDB-lite"/>
    </source>
</evidence>
<feature type="compositionally biased region" description="Low complexity" evidence="1">
    <location>
        <begin position="213"/>
        <end position="222"/>
    </location>
</feature>
<dbReference type="EMBL" id="CAJHUB010000659">
    <property type="protein sequence ID" value="CAD7670658.1"/>
    <property type="molecule type" value="Genomic_DNA"/>
</dbReference>